<name>A0AAD3RC16_LATJO</name>
<feature type="compositionally biased region" description="Low complexity" evidence="1">
    <location>
        <begin position="143"/>
        <end position="154"/>
    </location>
</feature>
<dbReference type="Proteomes" id="UP001279410">
    <property type="component" value="Unassembled WGS sequence"/>
</dbReference>
<keyword evidence="3" id="KW-1185">Reference proteome</keyword>
<feature type="compositionally biased region" description="Low complexity" evidence="1">
    <location>
        <begin position="123"/>
        <end position="133"/>
    </location>
</feature>
<proteinExistence type="predicted"/>
<gene>
    <name evidence="2" type="ORF">AKAME5_001423100</name>
</gene>
<evidence type="ECO:0000313" key="3">
    <source>
        <dbReference type="Proteomes" id="UP001279410"/>
    </source>
</evidence>
<sequence>MDDEEDDVFEPDPHCWLTFQEIKCETGAHRPGYWHWSKRNALMGERARPTLSYVEPRGGMEMLAQTTHQRYSQRQCCPLSRWAAWSPSLGARWGGGWETRVDRPSEDNANWGSPNCFEHEHVASPSSASAAGPEPHPVARCHSTTSCRESTTTTIAARKLSNNP</sequence>
<evidence type="ECO:0000313" key="2">
    <source>
        <dbReference type="EMBL" id="GLD62520.1"/>
    </source>
</evidence>
<organism evidence="2 3">
    <name type="scientific">Lates japonicus</name>
    <name type="common">Japanese lates</name>
    <dbReference type="NCBI Taxonomy" id="270547"/>
    <lineage>
        <taxon>Eukaryota</taxon>
        <taxon>Metazoa</taxon>
        <taxon>Chordata</taxon>
        <taxon>Craniata</taxon>
        <taxon>Vertebrata</taxon>
        <taxon>Euteleostomi</taxon>
        <taxon>Actinopterygii</taxon>
        <taxon>Neopterygii</taxon>
        <taxon>Teleostei</taxon>
        <taxon>Neoteleostei</taxon>
        <taxon>Acanthomorphata</taxon>
        <taxon>Carangaria</taxon>
        <taxon>Carangaria incertae sedis</taxon>
        <taxon>Centropomidae</taxon>
        <taxon>Lates</taxon>
    </lineage>
</organism>
<feature type="region of interest" description="Disordered" evidence="1">
    <location>
        <begin position="113"/>
        <end position="164"/>
    </location>
</feature>
<comment type="caution">
    <text evidence="2">The sequence shown here is derived from an EMBL/GenBank/DDBJ whole genome shotgun (WGS) entry which is preliminary data.</text>
</comment>
<reference evidence="2" key="1">
    <citation type="submission" date="2022-08" db="EMBL/GenBank/DDBJ databases">
        <title>Genome sequencing of akame (Lates japonicus).</title>
        <authorList>
            <person name="Hashiguchi Y."/>
            <person name="Takahashi H."/>
        </authorList>
    </citation>
    <scope>NUCLEOTIDE SEQUENCE</scope>
    <source>
        <strain evidence="2">Kochi</strain>
    </source>
</reference>
<protein>
    <submittedName>
        <fullName evidence="2">BCL2 modifying factor 1</fullName>
    </submittedName>
</protein>
<dbReference type="AlphaFoldDB" id="A0AAD3RC16"/>
<accession>A0AAD3RC16</accession>
<evidence type="ECO:0000256" key="1">
    <source>
        <dbReference type="SAM" id="MobiDB-lite"/>
    </source>
</evidence>
<dbReference type="EMBL" id="BRZM01000052">
    <property type="protein sequence ID" value="GLD62520.1"/>
    <property type="molecule type" value="Genomic_DNA"/>
</dbReference>